<comment type="caution">
    <text evidence="1">The sequence shown here is derived from an EMBL/GenBank/DDBJ whole genome shotgun (WGS) entry which is preliminary data.</text>
</comment>
<dbReference type="EMBL" id="MU006725">
    <property type="protein sequence ID" value="KAF2625614.1"/>
    <property type="molecule type" value="Genomic_DNA"/>
</dbReference>
<proteinExistence type="predicted"/>
<keyword evidence="2" id="KW-1185">Reference proteome</keyword>
<protein>
    <submittedName>
        <fullName evidence="1">Uncharacterized protein</fullName>
    </submittedName>
</protein>
<organism evidence="1 2">
    <name type="scientific">Macroventuria anomochaeta</name>
    <dbReference type="NCBI Taxonomy" id="301207"/>
    <lineage>
        <taxon>Eukaryota</taxon>
        <taxon>Fungi</taxon>
        <taxon>Dikarya</taxon>
        <taxon>Ascomycota</taxon>
        <taxon>Pezizomycotina</taxon>
        <taxon>Dothideomycetes</taxon>
        <taxon>Pleosporomycetidae</taxon>
        <taxon>Pleosporales</taxon>
        <taxon>Pleosporineae</taxon>
        <taxon>Didymellaceae</taxon>
        <taxon>Macroventuria</taxon>
    </lineage>
</organism>
<gene>
    <name evidence="1" type="ORF">BU25DRAFT_423300</name>
</gene>
<reference evidence="1" key="1">
    <citation type="journal article" date="2020" name="Stud. Mycol.">
        <title>101 Dothideomycetes genomes: a test case for predicting lifestyles and emergence of pathogens.</title>
        <authorList>
            <person name="Haridas S."/>
            <person name="Albert R."/>
            <person name="Binder M."/>
            <person name="Bloem J."/>
            <person name="Labutti K."/>
            <person name="Salamov A."/>
            <person name="Andreopoulos B."/>
            <person name="Baker S."/>
            <person name="Barry K."/>
            <person name="Bills G."/>
            <person name="Bluhm B."/>
            <person name="Cannon C."/>
            <person name="Castanera R."/>
            <person name="Culley D."/>
            <person name="Daum C."/>
            <person name="Ezra D."/>
            <person name="Gonzalez J."/>
            <person name="Henrissat B."/>
            <person name="Kuo A."/>
            <person name="Liang C."/>
            <person name="Lipzen A."/>
            <person name="Lutzoni F."/>
            <person name="Magnuson J."/>
            <person name="Mondo S."/>
            <person name="Nolan M."/>
            <person name="Ohm R."/>
            <person name="Pangilinan J."/>
            <person name="Park H.-J."/>
            <person name="Ramirez L."/>
            <person name="Alfaro M."/>
            <person name="Sun H."/>
            <person name="Tritt A."/>
            <person name="Yoshinaga Y."/>
            <person name="Zwiers L.-H."/>
            <person name="Turgeon B."/>
            <person name="Goodwin S."/>
            <person name="Spatafora J."/>
            <person name="Crous P."/>
            <person name="Grigoriev I."/>
        </authorList>
    </citation>
    <scope>NUCLEOTIDE SEQUENCE</scope>
    <source>
        <strain evidence="1">CBS 525.71</strain>
    </source>
</reference>
<name>A0ACB6RXF8_9PLEO</name>
<sequence length="149" mass="16410">MYDKASCVVCKGATCWWQISTASNFTCPCSCGEVTFSKATTCRGRAFGRPTSRYVYGSAWRLTDVLLVYARADKFLSAVSAGVEKVGSGMQDDWQNGLAVSPEPWDKMSPAIERLEMCSTTLPFLAGDEHPVKCSPWLLLPRLEDLEVP</sequence>
<evidence type="ECO:0000313" key="2">
    <source>
        <dbReference type="Proteomes" id="UP000799754"/>
    </source>
</evidence>
<evidence type="ECO:0000313" key="1">
    <source>
        <dbReference type="EMBL" id="KAF2625614.1"/>
    </source>
</evidence>
<dbReference type="Proteomes" id="UP000799754">
    <property type="component" value="Unassembled WGS sequence"/>
</dbReference>
<accession>A0ACB6RXF8</accession>